<gene>
    <name evidence="1" type="ORF">HPB51_009496</name>
</gene>
<organism evidence="1 2">
    <name type="scientific">Rhipicephalus microplus</name>
    <name type="common">Cattle tick</name>
    <name type="synonym">Boophilus microplus</name>
    <dbReference type="NCBI Taxonomy" id="6941"/>
    <lineage>
        <taxon>Eukaryota</taxon>
        <taxon>Metazoa</taxon>
        <taxon>Ecdysozoa</taxon>
        <taxon>Arthropoda</taxon>
        <taxon>Chelicerata</taxon>
        <taxon>Arachnida</taxon>
        <taxon>Acari</taxon>
        <taxon>Parasitiformes</taxon>
        <taxon>Ixodida</taxon>
        <taxon>Ixodoidea</taxon>
        <taxon>Ixodidae</taxon>
        <taxon>Rhipicephalinae</taxon>
        <taxon>Rhipicephalus</taxon>
        <taxon>Boophilus</taxon>
    </lineage>
</organism>
<dbReference type="Proteomes" id="UP000821866">
    <property type="component" value="Chromosome 8"/>
</dbReference>
<reference evidence="1" key="2">
    <citation type="submission" date="2021-09" db="EMBL/GenBank/DDBJ databases">
        <authorList>
            <person name="Jia N."/>
            <person name="Wang J."/>
            <person name="Shi W."/>
            <person name="Du L."/>
            <person name="Sun Y."/>
            <person name="Zhan W."/>
            <person name="Jiang J."/>
            <person name="Wang Q."/>
            <person name="Zhang B."/>
            <person name="Ji P."/>
            <person name="Sakyi L.B."/>
            <person name="Cui X."/>
            <person name="Yuan T."/>
            <person name="Jiang B."/>
            <person name="Yang W."/>
            <person name="Lam T.T.-Y."/>
            <person name="Chang Q."/>
            <person name="Ding S."/>
            <person name="Wang X."/>
            <person name="Zhu J."/>
            <person name="Ruan X."/>
            <person name="Zhao L."/>
            <person name="Wei J."/>
            <person name="Que T."/>
            <person name="Du C."/>
            <person name="Cheng J."/>
            <person name="Dai P."/>
            <person name="Han X."/>
            <person name="Huang E."/>
            <person name="Gao Y."/>
            <person name="Liu J."/>
            <person name="Shao H."/>
            <person name="Ye R."/>
            <person name="Li L."/>
            <person name="Wei W."/>
            <person name="Wang X."/>
            <person name="Wang C."/>
            <person name="Huo Q."/>
            <person name="Li W."/>
            <person name="Guo W."/>
            <person name="Chen H."/>
            <person name="Chen S."/>
            <person name="Zhou L."/>
            <person name="Zhou L."/>
            <person name="Ni X."/>
            <person name="Tian J."/>
            <person name="Zhou Y."/>
            <person name="Sheng Y."/>
            <person name="Liu T."/>
            <person name="Pan Y."/>
            <person name="Xia L."/>
            <person name="Li J."/>
            <person name="Zhao F."/>
            <person name="Cao W."/>
        </authorList>
    </citation>
    <scope>NUCLEOTIDE SEQUENCE</scope>
    <source>
        <strain evidence="1">Rmic-2018</strain>
        <tissue evidence="1">Larvae</tissue>
    </source>
</reference>
<comment type="caution">
    <text evidence="1">The sequence shown here is derived from an EMBL/GenBank/DDBJ whole genome shotgun (WGS) entry which is preliminary data.</text>
</comment>
<reference evidence="1" key="1">
    <citation type="journal article" date="2020" name="Cell">
        <title>Large-Scale Comparative Analyses of Tick Genomes Elucidate Their Genetic Diversity and Vector Capacities.</title>
        <authorList>
            <consortium name="Tick Genome and Microbiome Consortium (TIGMIC)"/>
            <person name="Jia N."/>
            <person name="Wang J."/>
            <person name="Shi W."/>
            <person name="Du L."/>
            <person name="Sun Y."/>
            <person name="Zhan W."/>
            <person name="Jiang J.F."/>
            <person name="Wang Q."/>
            <person name="Zhang B."/>
            <person name="Ji P."/>
            <person name="Bell-Sakyi L."/>
            <person name="Cui X.M."/>
            <person name="Yuan T.T."/>
            <person name="Jiang B.G."/>
            <person name="Yang W.F."/>
            <person name="Lam T.T."/>
            <person name="Chang Q.C."/>
            <person name="Ding S.J."/>
            <person name="Wang X.J."/>
            <person name="Zhu J.G."/>
            <person name="Ruan X.D."/>
            <person name="Zhao L."/>
            <person name="Wei J.T."/>
            <person name="Ye R.Z."/>
            <person name="Que T.C."/>
            <person name="Du C.H."/>
            <person name="Zhou Y.H."/>
            <person name="Cheng J.X."/>
            <person name="Dai P.F."/>
            <person name="Guo W.B."/>
            <person name="Han X.H."/>
            <person name="Huang E.J."/>
            <person name="Li L.F."/>
            <person name="Wei W."/>
            <person name="Gao Y.C."/>
            <person name="Liu J.Z."/>
            <person name="Shao H.Z."/>
            <person name="Wang X."/>
            <person name="Wang C.C."/>
            <person name="Yang T.C."/>
            <person name="Huo Q.B."/>
            <person name="Li W."/>
            <person name="Chen H.Y."/>
            <person name="Chen S.E."/>
            <person name="Zhou L.G."/>
            <person name="Ni X.B."/>
            <person name="Tian J.H."/>
            <person name="Sheng Y."/>
            <person name="Liu T."/>
            <person name="Pan Y.S."/>
            <person name="Xia L.Y."/>
            <person name="Li J."/>
            <person name="Zhao F."/>
            <person name="Cao W.C."/>
        </authorList>
    </citation>
    <scope>NUCLEOTIDE SEQUENCE</scope>
    <source>
        <strain evidence="1">Rmic-2018</strain>
    </source>
</reference>
<dbReference type="EMBL" id="JABSTU010000010">
    <property type="protein sequence ID" value="KAH8018628.1"/>
    <property type="molecule type" value="Genomic_DNA"/>
</dbReference>
<protein>
    <submittedName>
        <fullName evidence="1">Uncharacterized protein</fullName>
    </submittedName>
</protein>
<evidence type="ECO:0000313" key="2">
    <source>
        <dbReference type="Proteomes" id="UP000821866"/>
    </source>
</evidence>
<accession>A0A9J6D920</accession>
<dbReference type="AlphaFoldDB" id="A0A9J6D920"/>
<name>A0A9J6D920_RHIMP</name>
<proteinExistence type="predicted"/>
<sequence>MSGIGNADHLDVNVLIGCFRYLSKISTFSTNVVAAALADLVARRQCRLMSVLMWRRPPRLGLVAAGDTYCCMPTWPFGDCLQRLASKGACPRIFGACCKQLLHPEQPPSKRVEVSVFSGRPRHRLSRHCSAAPVATGFGGDATFCQAHVDNPSSSLLARRSPLGLAPRASLYGEPARTFYNLL</sequence>
<keyword evidence="2" id="KW-1185">Reference proteome</keyword>
<evidence type="ECO:0000313" key="1">
    <source>
        <dbReference type="EMBL" id="KAH8018628.1"/>
    </source>
</evidence>